<keyword evidence="2 4" id="KW-0238">DNA-binding</keyword>
<dbReference type="PANTHER" id="PTHR47506">
    <property type="entry name" value="TRANSCRIPTIONAL REGULATORY PROTEIN"/>
    <property type="match status" value="1"/>
</dbReference>
<comment type="caution">
    <text evidence="6">The sequence shown here is derived from an EMBL/GenBank/DDBJ whole genome shotgun (WGS) entry which is preliminary data.</text>
</comment>
<dbReference type="Gene3D" id="1.10.10.60">
    <property type="entry name" value="Homeodomain-like"/>
    <property type="match status" value="1"/>
</dbReference>
<reference evidence="7" key="1">
    <citation type="journal article" date="2016" name="Genome Announc.">
        <title>Draft Genome Sequences of Five Rapidly Growing Mycobacterium Species, M. thermoresistibile, M. fortuitum subsp. acetamidolyticum, M. canariasense, M. brisbanense, and M. novocastrense.</title>
        <authorList>
            <person name="Katahira K."/>
            <person name="Ogura Y."/>
            <person name="Gotoh Y."/>
            <person name="Hayashi T."/>
        </authorList>
    </citation>
    <scope>NUCLEOTIDE SEQUENCE [LARGE SCALE GENOMIC DNA]</scope>
    <source>
        <strain evidence="7">JCM15298</strain>
    </source>
</reference>
<accession>A0A100WC72</accession>
<dbReference type="SUPFAM" id="SSF46689">
    <property type="entry name" value="Homeodomain-like"/>
    <property type="match status" value="1"/>
</dbReference>
<sequence>MAIGRPREYDPQTVLETAMRLFWAHGYDGVSITDLTDATGINRRSLYAQFGCKEQLFREAVQHYVTGHGGYAAAALAQPTAREVAHAMVHGTADATTAPDRPHGCLLVQSALAVGPDAAGLQADLADMRAAGVQVLAERFAEARAAGEIPGEDPAALARWIASICQGIAVQAASGATRAELHAIADRALKAWPVD</sequence>
<evidence type="ECO:0000313" key="6">
    <source>
        <dbReference type="EMBL" id="GAS95363.1"/>
    </source>
</evidence>
<dbReference type="SUPFAM" id="SSF48498">
    <property type="entry name" value="Tetracyclin repressor-like, C-terminal domain"/>
    <property type="match status" value="1"/>
</dbReference>
<dbReference type="RefSeq" id="WP_062656515.1">
    <property type="nucleotide sequence ID" value="NZ_BCSY01000036.1"/>
</dbReference>
<dbReference type="OrthoDB" id="9805134at2"/>
<reference evidence="7" key="2">
    <citation type="submission" date="2016-02" db="EMBL/GenBank/DDBJ databases">
        <title>Draft genome sequence of five rapidly growing Mycobacterium species.</title>
        <authorList>
            <person name="Katahira K."/>
            <person name="Gotou Y."/>
            <person name="Iida K."/>
            <person name="Ogura Y."/>
            <person name="Hayashi T."/>
        </authorList>
    </citation>
    <scope>NUCLEOTIDE SEQUENCE [LARGE SCALE GENOMIC DNA]</scope>
    <source>
        <strain evidence="7">JCM15298</strain>
    </source>
</reference>
<name>A0A100WC72_MYCCR</name>
<evidence type="ECO:0000313" key="7">
    <source>
        <dbReference type="Proteomes" id="UP000069443"/>
    </source>
</evidence>
<feature type="DNA-binding region" description="H-T-H motif" evidence="4">
    <location>
        <begin position="31"/>
        <end position="50"/>
    </location>
</feature>
<evidence type="ECO:0000259" key="5">
    <source>
        <dbReference type="PROSITE" id="PS50977"/>
    </source>
</evidence>
<keyword evidence="7" id="KW-1185">Reference proteome</keyword>
<keyword evidence="1" id="KW-0805">Transcription regulation</keyword>
<dbReference type="PROSITE" id="PS50977">
    <property type="entry name" value="HTH_TETR_2"/>
    <property type="match status" value="1"/>
</dbReference>
<dbReference type="InterPro" id="IPR009057">
    <property type="entry name" value="Homeodomain-like_sf"/>
</dbReference>
<evidence type="ECO:0000256" key="2">
    <source>
        <dbReference type="ARBA" id="ARBA00023125"/>
    </source>
</evidence>
<dbReference type="PRINTS" id="PR00455">
    <property type="entry name" value="HTHTETR"/>
</dbReference>
<gene>
    <name evidence="6" type="ORF">RMCC_2329</name>
</gene>
<dbReference type="Pfam" id="PF00440">
    <property type="entry name" value="TetR_N"/>
    <property type="match status" value="1"/>
</dbReference>
<dbReference type="EMBL" id="BCSY01000036">
    <property type="protein sequence ID" value="GAS95363.1"/>
    <property type="molecule type" value="Genomic_DNA"/>
</dbReference>
<organism evidence="6 7">
    <name type="scientific">Mycolicibacterium canariasense</name>
    <name type="common">Mycobacterium canariasense</name>
    <dbReference type="NCBI Taxonomy" id="228230"/>
    <lineage>
        <taxon>Bacteria</taxon>
        <taxon>Bacillati</taxon>
        <taxon>Actinomycetota</taxon>
        <taxon>Actinomycetes</taxon>
        <taxon>Mycobacteriales</taxon>
        <taxon>Mycobacteriaceae</taxon>
        <taxon>Mycolicibacterium</taxon>
    </lineage>
</organism>
<protein>
    <submittedName>
        <fullName evidence="6">Transcriptional regulator, TetR family</fullName>
    </submittedName>
</protein>
<dbReference type="InterPro" id="IPR036271">
    <property type="entry name" value="Tet_transcr_reg_TetR-rel_C_sf"/>
</dbReference>
<evidence type="ECO:0000256" key="3">
    <source>
        <dbReference type="ARBA" id="ARBA00023163"/>
    </source>
</evidence>
<evidence type="ECO:0000256" key="1">
    <source>
        <dbReference type="ARBA" id="ARBA00023015"/>
    </source>
</evidence>
<dbReference type="PANTHER" id="PTHR47506:SF1">
    <property type="entry name" value="HTH-TYPE TRANSCRIPTIONAL REGULATOR YJDC"/>
    <property type="match status" value="1"/>
</dbReference>
<dbReference type="InterPro" id="IPR001647">
    <property type="entry name" value="HTH_TetR"/>
</dbReference>
<keyword evidence="3" id="KW-0804">Transcription</keyword>
<dbReference type="Proteomes" id="UP000069443">
    <property type="component" value="Unassembled WGS sequence"/>
</dbReference>
<dbReference type="AlphaFoldDB" id="A0A100WC72"/>
<dbReference type="Gene3D" id="1.10.357.10">
    <property type="entry name" value="Tetracycline Repressor, domain 2"/>
    <property type="match status" value="1"/>
</dbReference>
<feature type="domain" description="HTH tetR-type" evidence="5">
    <location>
        <begin position="8"/>
        <end position="68"/>
    </location>
</feature>
<dbReference type="GO" id="GO:0003677">
    <property type="term" value="F:DNA binding"/>
    <property type="evidence" value="ECO:0007669"/>
    <property type="project" value="UniProtKB-UniRule"/>
</dbReference>
<evidence type="ECO:0000256" key="4">
    <source>
        <dbReference type="PROSITE-ProRule" id="PRU00335"/>
    </source>
</evidence>
<proteinExistence type="predicted"/>